<protein>
    <submittedName>
        <fullName evidence="12">Glycyl-radical enzyme activating protein</fullName>
    </submittedName>
</protein>
<evidence type="ECO:0000259" key="10">
    <source>
        <dbReference type="PROSITE" id="PS51379"/>
    </source>
</evidence>
<dbReference type="EMBL" id="DVOB01000127">
    <property type="protein sequence ID" value="HIU96228.1"/>
    <property type="molecule type" value="Genomic_DNA"/>
</dbReference>
<gene>
    <name evidence="12" type="ORF">IAD25_05885</name>
</gene>
<dbReference type="Pfam" id="PF04055">
    <property type="entry name" value="Radical_SAM"/>
    <property type="match status" value="1"/>
</dbReference>
<dbReference type="InterPro" id="IPR001989">
    <property type="entry name" value="Radical_activat_CS"/>
</dbReference>
<keyword evidence="8" id="KW-0411">Iron-sulfur</keyword>
<dbReference type="InterPro" id="IPR058240">
    <property type="entry name" value="rSAM_sf"/>
</dbReference>
<dbReference type="Gene3D" id="3.30.70.20">
    <property type="match status" value="1"/>
</dbReference>
<evidence type="ECO:0000256" key="6">
    <source>
        <dbReference type="ARBA" id="ARBA00023002"/>
    </source>
</evidence>
<feature type="domain" description="4Fe-4S ferredoxin-type" evidence="10">
    <location>
        <begin position="47"/>
        <end position="77"/>
    </location>
</feature>
<dbReference type="PIRSF" id="PIRSF000371">
    <property type="entry name" value="PFL_act_enz"/>
    <property type="match status" value="1"/>
</dbReference>
<evidence type="ECO:0000256" key="9">
    <source>
        <dbReference type="ARBA" id="ARBA00047365"/>
    </source>
</evidence>
<dbReference type="InterPro" id="IPR007197">
    <property type="entry name" value="rSAM"/>
</dbReference>
<proteinExistence type="inferred from homology"/>
<feature type="domain" description="4Fe-4S ferredoxin-type" evidence="10">
    <location>
        <begin position="80"/>
        <end position="111"/>
    </location>
</feature>
<dbReference type="InterPro" id="IPR034457">
    <property type="entry name" value="Organic_radical-activating"/>
</dbReference>
<keyword evidence="7" id="KW-0408">Iron</keyword>
<evidence type="ECO:0000313" key="13">
    <source>
        <dbReference type="Proteomes" id="UP000824130"/>
    </source>
</evidence>
<dbReference type="SFLD" id="SFLDS00029">
    <property type="entry name" value="Radical_SAM"/>
    <property type="match status" value="1"/>
</dbReference>
<dbReference type="PROSITE" id="PS01087">
    <property type="entry name" value="RADICAL_ACTIVATING"/>
    <property type="match status" value="1"/>
</dbReference>
<evidence type="ECO:0000256" key="5">
    <source>
        <dbReference type="ARBA" id="ARBA00022723"/>
    </source>
</evidence>
<dbReference type="GO" id="GO:0016491">
    <property type="term" value="F:oxidoreductase activity"/>
    <property type="evidence" value="ECO:0007669"/>
    <property type="project" value="UniProtKB-KW"/>
</dbReference>
<dbReference type="PROSITE" id="PS51379">
    <property type="entry name" value="4FE4S_FER_2"/>
    <property type="match status" value="2"/>
</dbReference>
<evidence type="ECO:0000256" key="8">
    <source>
        <dbReference type="ARBA" id="ARBA00023014"/>
    </source>
</evidence>
<evidence type="ECO:0000313" key="12">
    <source>
        <dbReference type="EMBL" id="HIU96228.1"/>
    </source>
</evidence>
<evidence type="ECO:0000256" key="3">
    <source>
        <dbReference type="ARBA" id="ARBA00022485"/>
    </source>
</evidence>
<dbReference type="InterPro" id="IPR012839">
    <property type="entry name" value="Organic_radical_activase"/>
</dbReference>
<sequence length="315" mass="35608">MTDTGTVFNIQRFTIHDGPGMRTELFLKGCPLRCRWCSNPESHKAYVEPGVYKSKCISPKKCGLCQKVCPEEGALVFYRGRLTAIDREKCTNCMECAAVCPADAIKQWGREMTVDECMKAIMKDVDFYQRSGGGVTVSGGEPLLQSDFVAELFKRCHQEGIHTCCESTFHTGWDKVEKVLPYTDLFISDIKHMDNDVHMEYTGSGNGLLLENLAKLAERGCEMILRIPVIPGINDDTDNVEATADFIIERLGNSVRTLQLLSLMRLGEEKYASLGMPYEMKELKFNRRSLQKRVREMADYFNGRGIHCLVGTKER</sequence>
<accession>A0A9D1N7V5</accession>
<dbReference type="GO" id="GO:0051539">
    <property type="term" value="F:4 iron, 4 sulfur cluster binding"/>
    <property type="evidence" value="ECO:0007669"/>
    <property type="project" value="UniProtKB-KW"/>
</dbReference>
<dbReference type="NCBIfam" id="TIGR02494">
    <property type="entry name" value="PFLE_PFLC"/>
    <property type="match status" value="1"/>
</dbReference>
<name>A0A9D1N7V5_9FIRM</name>
<keyword evidence="4" id="KW-0949">S-adenosyl-L-methionine</keyword>
<reference evidence="12" key="1">
    <citation type="submission" date="2020-10" db="EMBL/GenBank/DDBJ databases">
        <authorList>
            <person name="Gilroy R."/>
        </authorList>
    </citation>
    <scope>NUCLEOTIDE SEQUENCE</scope>
    <source>
        <strain evidence="12">ChiSjej4B22-8349</strain>
    </source>
</reference>
<dbReference type="InterPro" id="IPR017896">
    <property type="entry name" value="4Fe4S_Fe-S-bd"/>
</dbReference>
<reference evidence="12" key="2">
    <citation type="journal article" date="2021" name="PeerJ">
        <title>Extensive microbial diversity within the chicken gut microbiome revealed by metagenomics and culture.</title>
        <authorList>
            <person name="Gilroy R."/>
            <person name="Ravi A."/>
            <person name="Getino M."/>
            <person name="Pursley I."/>
            <person name="Horton D.L."/>
            <person name="Alikhan N.F."/>
            <person name="Baker D."/>
            <person name="Gharbi K."/>
            <person name="Hall N."/>
            <person name="Watson M."/>
            <person name="Adriaenssens E.M."/>
            <person name="Foster-Nyarko E."/>
            <person name="Jarju S."/>
            <person name="Secka A."/>
            <person name="Antonio M."/>
            <person name="Oren A."/>
            <person name="Chaudhuri R.R."/>
            <person name="La Ragione R."/>
            <person name="Hildebrand F."/>
            <person name="Pallen M.J."/>
        </authorList>
    </citation>
    <scope>NUCLEOTIDE SEQUENCE</scope>
    <source>
        <strain evidence="12">ChiSjej4B22-8349</strain>
    </source>
</reference>
<comment type="cofactor">
    <cofactor evidence="1">
        <name>[4Fe-4S] cluster</name>
        <dbReference type="ChEBI" id="CHEBI:49883"/>
    </cofactor>
</comment>
<dbReference type="SUPFAM" id="SSF54862">
    <property type="entry name" value="4Fe-4S ferredoxins"/>
    <property type="match status" value="1"/>
</dbReference>
<dbReference type="PANTHER" id="PTHR30352">
    <property type="entry name" value="PYRUVATE FORMATE-LYASE-ACTIVATING ENZYME"/>
    <property type="match status" value="1"/>
</dbReference>
<dbReference type="GO" id="GO:0046872">
    <property type="term" value="F:metal ion binding"/>
    <property type="evidence" value="ECO:0007669"/>
    <property type="project" value="UniProtKB-KW"/>
</dbReference>
<comment type="catalytic activity">
    <reaction evidence="9">
        <text>glycyl-[protein] + reduced [flavodoxin] + S-adenosyl-L-methionine = glycin-2-yl radical-[protein] + semiquinone [flavodoxin] + 5'-deoxyadenosine + L-methionine + H(+)</text>
        <dbReference type="Rhea" id="RHEA:61976"/>
        <dbReference type="Rhea" id="RHEA-COMP:10622"/>
        <dbReference type="Rhea" id="RHEA-COMP:14480"/>
        <dbReference type="Rhea" id="RHEA-COMP:15993"/>
        <dbReference type="Rhea" id="RHEA-COMP:15994"/>
        <dbReference type="ChEBI" id="CHEBI:15378"/>
        <dbReference type="ChEBI" id="CHEBI:17319"/>
        <dbReference type="ChEBI" id="CHEBI:29947"/>
        <dbReference type="ChEBI" id="CHEBI:32722"/>
        <dbReference type="ChEBI" id="CHEBI:57618"/>
        <dbReference type="ChEBI" id="CHEBI:57844"/>
        <dbReference type="ChEBI" id="CHEBI:59789"/>
        <dbReference type="ChEBI" id="CHEBI:140311"/>
    </reaction>
</comment>
<keyword evidence="3" id="KW-0004">4Fe-4S</keyword>
<dbReference type="Gene3D" id="3.20.20.70">
    <property type="entry name" value="Aldolase class I"/>
    <property type="match status" value="1"/>
</dbReference>
<organism evidence="12 13">
    <name type="scientific">Candidatus Allocopromorpha excrementipullorum</name>
    <dbReference type="NCBI Taxonomy" id="2840743"/>
    <lineage>
        <taxon>Bacteria</taxon>
        <taxon>Bacillati</taxon>
        <taxon>Bacillota</taxon>
        <taxon>Clostridia</taxon>
        <taxon>Eubacteriales</taxon>
        <taxon>Eubacteriaceae</taxon>
        <taxon>Eubacteriaceae incertae sedis</taxon>
        <taxon>Candidatus Allocopromorpha</taxon>
    </lineage>
</organism>
<evidence type="ECO:0000256" key="4">
    <source>
        <dbReference type="ARBA" id="ARBA00022691"/>
    </source>
</evidence>
<keyword evidence="5" id="KW-0479">Metal-binding</keyword>
<comment type="caution">
    <text evidence="12">The sequence shown here is derived from an EMBL/GenBank/DDBJ whole genome shotgun (WGS) entry which is preliminary data.</text>
</comment>
<evidence type="ECO:0000259" key="11">
    <source>
        <dbReference type="PROSITE" id="PS51918"/>
    </source>
</evidence>
<dbReference type="SFLD" id="SFLDG01118">
    <property type="entry name" value="activating_enzymes__group_2"/>
    <property type="match status" value="1"/>
</dbReference>
<dbReference type="Pfam" id="PF13353">
    <property type="entry name" value="Fer4_12"/>
    <property type="match status" value="1"/>
</dbReference>
<evidence type="ECO:0000256" key="7">
    <source>
        <dbReference type="ARBA" id="ARBA00023004"/>
    </source>
</evidence>
<dbReference type="PROSITE" id="PS51918">
    <property type="entry name" value="RADICAL_SAM"/>
    <property type="match status" value="1"/>
</dbReference>
<keyword evidence="6" id="KW-0560">Oxidoreductase</keyword>
<dbReference type="SUPFAM" id="SSF102114">
    <property type="entry name" value="Radical SAM enzymes"/>
    <property type="match status" value="1"/>
</dbReference>
<comment type="similarity">
    <text evidence="2">Belongs to the organic radical-activating enzymes family.</text>
</comment>
<dbReference type="PANTHER" id="PTHR30352:SF4">
    <property type="entry name" value="PYRUVATE FORMATE-LYASE 2-ACTIVATING ENZYME"/>
    <property type="match status" value="1"/>
</dbReference>
<dbReference type="InterPro" id="IPR017900">
    <property type="entry name" value="4Fe4S_Fe_S_CS"/>
</dbReference>
<dbReference type="InterPro" id="IPR040074">
    <property type="entry name" value="BssD/PflA/YjjW"/>
</dbReference>
<dbReference type="SFLD" id="SFLDG01066">
    <property type="entry name" value="organic_radical-activating_enz"/>
    <property type="match status" value="1"/>
</dbReference>
<dbReference type="PROSITE" id="PS00198">
    <property type="entry name" value="4FE4S_FER_1"/>
    <property type="match status" value="1"/>
</dbReference>
<dbReference type="Proteomes" id="UP000824130">
    <property type="component" value="Unassembled WGS sequence"/>
</dbReference>
<dbReference type="InterPro" id="IPR013785">
    <property type="entry name" value="Aldolase_TIM"/>
</dbReference>
<feature type="domain" description="Radical SAM core" evidence="11">
    <location>
        <begin position="16"/>
        <end position="302"/>
    </location>
</feature>
<dbReference type="AlphaFoldDB" id="A0A9D1N7V5"/>
<evidence type="ECO:0000256" key="1">
    <source>
        <dbReference type="ARBA" id="ARBA00001966"/>
    </source>
</evidence>
<evidence type="ECO:0000256" key="2">
    <source>
        <dbReference type="ARBA" id="ARBA00009777"/>
    </source>
</evidence>